<sequence>MTFFGERPDPAQVEAWNRTYLSHRRDEHDRTRCALPDCPSRFPCAARLDAAELLILAGIGVPTNPKLCTDQHSRIANVASPATPTTNSRVAAAALS</sequence>
<dbReference type="EMBL" id="BONC01000068">
    <property type="protein sequence ID" value="GIF60453.1"/>
    <property type="molecule type" value="Genomic_DNA"/>
</dbReference>
<accession>A0ABQ4CCG3</accession>
<gene>
    <name evidence="1" type="ORF">Air01nite_65480</name>
</gene>
<evidence type="ECO:0000313" key="1">
    <source>
        <dbReference type="EMBL" id="GIF60453.1"/>
    </source>
</evidence>
<comment type="caution">
    <text evidence="1">The sequence shown here is derived from an EMBL/GenBank/DDBJ whole genome shotgun (WGS) entry which is preliminary data.</text>
</comment>
<evidence type="ECO:0008006" key="3">
    <source>
        <dbReference type="Google" id="ProtNLM"/>
    </source>
</evidence>
<proteinExistence type="predicted"/>
<protein>
    <recommendedName>
        <fullName evidence="3">Transcription factor WhiB</fullName>
    </recommendedName>
</protein>
<name>A0ABQ4CCG3_9ACTN</name>
<organism evidence="1 2">
    <name type="scientific">Asanoa iriomotensis</name>
    <dbReference type="NCBI Taxonomy" id="234613"/>
    <lineage>
        <taxon>Bacteria</taxon>
        <taxon>Bacillati</taxon>
        <taxon>Actinomycetota</taxon>
        <taxon>Actinomycetes</taxon>
        <taxon>Micromonosporales</taxon>
        <taxon>Micromonosporaceae</taxon>
        <taxon>Asanoa</taxon>
    </lineage>
</organism>
<reference evidence="1 2" key="1">
    <citation type="submission" date="2021-01" db="EMBL/GenBank/DDBJ databases">
        <title>Whole genome shotgun sequence of Asanoa iriomotensis NBRC 100142.</title>
        <authorList>
            <person name="Komaki H."/>
            <person name="Tamura T."/>
        </authorList>
    </citation>
    <scope>NUCLEOTIDE SEQUENCE [LARGE SCALE GENOMIC DNA]</scope>
    <source>
        <strain evidence="1 2">NBRC 100142</strain>
    </source>
</reference>
<dbReference type="Proteomes" id="UP000624325">
    <property type="component" value="Unassembled WGS sequence"/>
</dbReference>
<keyword evidence="2" id="KW-1185">Reference proteome</keyword>
<dbReference type="RefSeq" id="WP_203707269.1">
    <property type="nucleotide sequence ID" value="NZ_BAAALU010000002.1"/>
</dbReference>
<evidence type="ECO:0000313" key="2">
    <source>
        <dbReference type="Proteomes" id="UP000624325"/>
    </source>
</evidence>